<protein>
    <submittedName>
        <fullName evidence="3">GNAT family N-acetyltransferase</fullName>
        <ecNumber evidence="3">2.3.-.-</ecNumber>
    </submittedName>
</protein>
<organism evidence="3 4">
    <name type="scientific">Nonomuraea helvata</name>
    <dbReference type="NCBI Taxonomy" id="37484"/>
    <lineage>
        <taxon>Bacteria</taxon>
        <taxon>Bacillati</taxon>
        <taxon>Actinomycetota</taxon>
        <taxon>Actinomycetes</taxon>
        <taxon>Streptosporangiales</taxon>
        <taxon>Streptosporangiaceae</taxon>
        <taxon>Nonomuraea</taxon>
    </lineage>
</organism>
<proteinExistence type="predicted"/>
<dbReference type="InterPro" id="IPR000182">
    <property type="entry name" value="GNAT_dom"/>
</dbReference>
<name>A0ABV5SEN4_9ACTN</name>
<feature type="region of interest" description="Disordered" evidence="1">
    <location>
        <begin position="60"/>
        <end position="87"/>
    </location>
</feature>
<dbReference type="GO" id="GO:0016746">
    <property type="term" value="F:acyltransferase activity"/>
    <property type="evidence" value="ECO:0007669"/>
    <property type="project" value="UniProtKB-KW"/>
</dbReference>
<keyword evidence="4" id="KW-1185">Reference proteome</keyword>
<gene>
    <name evidence="3" type="ORF">ACFFSA_44425</name>
</gene>
<accession>A0ABV5SEN4</accession>
<dbReference type="Proteomes" id="UP001589532">
    <property type="component" value="Unassembled WGS sequence"/>
</dbReference>
<evidence type="ECO:0000313" key="3">
    <source>
        <dbReference type="EMBL" id="MFB9630164.1"/>
    </source>
</evidence>
<sequence>MSADLPLHRAASAAGDLARAVEFQHAFARRKAPRVVAVPGGFAVLDDRFPGSYDDNKLIVGPGSEASGGAAPEPPGGAALGAPGPAVAPGASVAAPEAASGLLRAADEVLEGRDHRLVCVDDDRLGTALAPAFAAAGYEQETNLIMAFRGELPPGLPGLPEAERLSLTELLPVVRRDWRATLPQAPEEAIDRLARRVEVRLRGADAVSFWGVRAPDGQIAARADLYVHGGVAQIESVFTGEPHRGMGYARALMTALLAQAADAELIFLVADASDWPKDFYAKLGFVELGRTHAFLRT</sequence>
<comment type="caution">
    <text evidence="3">The sequence shown here is derived from an EMBL/GenBank/DDBJ whole genome shotgun (WGS) entry which is preliminary data.</text>
</comment>
<dbReference type="Pfam" id="PF00583">
    <property type="entry name" value="Acetyltransf_1"/>
    <property type="match status" value="1"/>
</dbReference>
<evidence type="ECO:0000256" key="1">
    <source>
        <dbReference type="SAM" id="MobiDB-lite"/>
    </source>
</evidence>
<feature type="domain" description="N-acetyltransferase" evidence="2">
    <location>
        <begin position="157"/>
        <end position="297"/>
    </location>
</feature>
<dbReference type="PROSITE" id="PS51186">
    <property type="entry name" value="GNAT"/>
    <property type="match status" value="1"/>
</dbReference>
<keyword evidence="3" id="KW-0808">Transferase</keyword>
<dbReference type="Gene3D" id="3.40.630.30">
    <property type="match status" value="1"/>
</dbReference>
<reference evidence="3 4" key="1">
    <citation type="submission" date="2024-09" db="EMBL/GenBank/DDBJ databases">
        <authorList>
            <person name="Sun Q."/>
            <person name="Mori K."/>
        </authorList>
    </citation>
    <scope>NUCLEOTIDE SEQUENCE [LARGE SCALE GENOMIC DNA]</scope>
    <source>
        <strain evidence="3 4">JCM 3143</strain>
    </source>
</reference>
<dbReference type="EMBL" id="JBHMBW010000080">
    <property type="protein sequence ID" value="MFB9630164.1"/>
    <property type="molecule type" value="Genomic_DNA"/>
</dbReference>
<dbReference type="RefSeq" id="WP_345002787.1">
    <property type="nucleotide sequence ID" value="NZ_BAAAXV010000012.1"/>
</dbReference>
<dbReference type="InterPro" id="IPR016181">
    <property type="entry name" value="Acyl_CoA_acyltransferase"/>
</dbReference>
<evidence type="ECO:0000313" key="4">
    <source>
        <dbReference type="Proteomes" id="UP001589532"/>
    </source>
</evidence>
<dbReference type="CDD" id="cd04301">
    <property type="entry name" value="NAT_SF"/>
    <property type="match status" value="1"/>
</dbReference>
<keyword evidence="3" id="KW-0012">Acyltransferase</keyword>
<dbReference type="SUPFAM" id="SSF55729">
    <property type="entry name" value="Acyl-CoA N-acyltransferases (Nat)"/>
    <property type="match status" value="1"/>
</dbReference>
<dbReference type="EC" id="2.3.-.-" evidence="3"/>
<evidence type="ECO:0000259" key="2">
    <source>
        <dbReference type="PROSITE" id="PS51186"/>
    </source>
</evidence>